<gene>
    <name evidence="1" type="ORF">GSOID_T00012339001</name>
</gene>
<evidence type="ECO:0000313" key="1">
    <source>
        <dbReference type="EMBL" id="CBY15420.1"/>
    </source>
</evidence>
<dbReference type="EMBL" id="FN653511">
    <property type="protein sequence ID" value="CBY15420.1"/>
    <property type="molecule type" value="Genomic_DNA"/>
</dbReference>
<feature type="non-terminal residue" evidence="1">
    <location>
        <position position="1"/>
    </location>
</feature>
<dbReference type="AlphaFoldDB" id="E4Y0L2"/>
<accession>E4Y0L2</accession>
<reference evidence="1" key="1">
    <citation type="journal article" date="2010" name="Science">
        <title>Plasticity of animal genome architecture unmasked by rapid evolution of a pelagic tunicate.</title>
        <authorList>
            <person name="Denoeud F."/>
            <person name="Henriet S."/>
            <person name="Mungpakdee S."/>
            <person name="Aury J.M."/>
            <person name="Da Silva C."/>
            <person name="Brinkmann H."/>
            <person name="Mikhaleva J."/>
            <person name="Olsen L.C."/>
            <person name="Jubin C."/>
            <person name="Canestro C."/>
            <person name="Bouquet J.M."/>
            <person name="Danks G."/>
            <person name="Poulain J."/>
            <person name="Campsteijn C."/>
            <person name="Adamski M."/>
            <person name="Cross I."/>
            <person name="Yadetie F."/>
            <person name="Muffato M."/>
            <person name="Louis A."/>
            <person name="Butcher S."/>
            <person name="Tsagkogeorga G."/>
            <person name="Konrad A."/>
            <person name="Singh S."/>
            <person name="Jensen M.F."/>
            <person name="Cong E.H."/>
            <person name="Eikeseth-Otteraa H."/>
            <person name="Noel B."/>
            <person name="Anthouard V."/>
            <person name="Porcel B.M."/>
            <person name="Kachouri-Lafond R."/>
            <person name="Nishino A."/>
            <person name="Ugolini M."/>
            <person name="Chourrout P."/>
            <person name="Nishida H."/>
            <person name="Aasland R."/>
            <person name="Huzurbazar S."/>
            <person name="Westhof E."/>
            <person name="Delsuc F."/>
            <person name="Lehrach H."/>
            <person name="Reinhardt R."/>
            <person name="Weissenbach J."/>
            <person name="Roy S.W."/>
            <person name="Artiguenave F."/>
            <person name="Postlethwait J.H."/>
            <person name="Manak J.R."/>
            <person name="Thompson E.M."/>
            <person name="Jaillon O."/>
            <person name="Du Pasquier L."/>
            <person name="Boudinot P."/>
            <person name="Liberles D.A."/>
            <person name="Volff J.N."/>
            <person name="Philippe H."/>
            <person name="Lenhard B."/>
            <person name="Roest Crollius H."/>
            <person name="Wincker P."/>
            <person name="Chourrout D."/>
        </authorList>
    </citation>
    <scope>NUCLEOTIDE SEQUENCE [LARGE SCALE GENOMIC DNA]</scope>
</reference>
<proteinExistence type="predicted"/>
<dbReference type="Proteomes" id="UP000001307">
    <property type="component" value="Unassembled WGS sequence"/>
</dbReference>
<evidence type="ECO:0000313" key="2">
    <source>
        <dbReference type="Proteomes" id="UP000001307"/>
    </source>
</evidence>
<name>E4Y0L2_OIKDI</name>
<dbReference type="InParanoid" id="E4Y0L2"/>
<organism evidence="1">
    <name type="scientific">Oikopleura dioica</name>
    <name type="common">Tunicate</name>
    <dbReference type="NCBI Taxonomy" id="34765"/>
    <lineage>
        <taxon>Eukaryota</taxon>
        <taxon>Metazoa</taxon>
        <taxon>Chordata</taxon>
        <taxon>Tunicata</taxon>
        <taxon>Appendicularia</taxon>
        <taxon>Copelata</taxon>
        <taxon>Oikopleuridae</taxon>
        <taxon>Oikopleura</taxon>
    </lineage>
</organism>
<protein>
    <submittedName>
        <fullName evidence="1">Uncharacterized protein</fullName>
    </submittedName>
</protein>
<sequence length="17" mass="1985">LLWSQPGVREKCTLAFH</sequence>
<keyword evidence="2" id="KW-1185">Reference proteome</keyword>